<evidence type="ECO:0000256" key="1">
    <source>
        <dbReference type="SAM" id="MobiDB-lite"/>
    </source>
</evidence>
<keyword evidence="3" id="KW-1185">Reference proteome</keyword>
<protein>
    <submittedName>
        <fullName evidence="2">Uncharacterized protein</fullName>
    </submittedName>
</protein>
<dbReference type="EMBL" id="JBBPBN010000001">
    <property type="protein sequence ID" value="KAK9046848.1"/>
    <property type="molecule type" value="Genomic_DNA"/>
</dbReference>
<evidence type="ECO:0000313" key="3">
    <source>
        <dbReference type="Proteomes" id="UP001396334"/>
    </source>
</evidence>
<feature type="compositionally biased region" description="Basic and acidic residues" evidence="1">
    <location>
        <begin position="51"/>
        <end position="81"/>
    </location>
</feature>
<sequence length="81" mass="9408">MIGERKTEKSKLETLIRRIKLKQMRYRSKNERTSETEVAMAPEKTVMVTNDKSEPNLNDNDKGDDIKARQLGNSREENLKA</sequence>
<proteinExistence type="predicted"/>
<dbReference type="Proteomes" id="UP001396334">
    <property type="component" value="Unassembled WGS sequence"/>
</dbReference>
<gene>
    <name evidence="2" type="ORF">V6N11_052721</name>
</gene>
<organism evidence="2 3">
    <name type="scientific">Hibiscus sabdariffa</name>
    <name type="common">roselle</name>
    <dbReference type="NCBI Taxonomy" id="183260"/>
    <lineage>
        <taxon>Eukaryota</taxon>
        <taxon>Viridiplantae</taxon>
        <taxon>Streptophyta</taxon>
        <taxon>Embryophyta</taxon>
        <taxon>Tracheophyta</taxon>
        <taxon>Spermatophyta</taxon>
        <taxon>Magnoliopsida</taxon>
        <taxon>eudicotyledons</taxon>
        <taxon>Gunneridae</taxon>
        <taxon>Pentapetalae</taxon>
        <taxon>rosids</taxon>
        <taxon>malvids</taxon>
        <taxon>Malvales</taxon>
        <taxon>Malvaceae</taxon>
        <taxon>Malvoideae</taxon>
        <taxon>Hibiscus</taxon>
    </lineage>
</organism>
<feature type="region of interest" description="Disordered" evidence="1">
    <location>
        <begin position="26"/>
        <end position="81"/>
    </location>
</feature>
<name>A0ABR2UAV9_9ROSI</name>
<evidence type="ECO:0000313" key="2">
    <source>
        <dbReference type="EMBL" id="KAK9046848.1"/>
    </source>
</evidence>
<reference evidence="2 3" key="1">
    <citation type="journal article" date="2024" name="G3 (Bethesda)">
        <title>Genome assembly of Hibiscus sabdariffa L. provides insights into metabolisms of medicinal natural products.</title>
        <authorList>
            <person name="Kim T."/>
        </authorList>
    </citation>
    <scope>NUCLEOTIDE SEQUENCE [LARGE SCALE GENOMIC DNA]</scope>
    <source>
        <strain evidence="2">TK-2024</strain>
        <tissue evidence="2">Old leaves</tissue>
    </source>
</reference>
<comment type="caution">
    <text evidence="2">The sequence shown here is derived from an EMBL/GenBank/DDBJ whole genome shotgun (WGS) entry which is preliminary data.</text>
</comment>
<accession>A0ABR2UAV9</accession>